<dbReference type="EC" id="2.7.11.1" evidence="3"/>
<evidence type="ECO:0000256" key="11">
    <source>
        <dbReference type="ARBA" id="ARBA00047899"/>
    </source>
</evidence>
<organism evidence="17 18">
    <name type="scientific">Perkinsus olseni</name>
    <name type="common">Perkinsus atlanticus</name>
    <dbReference type="NCBI Taxonomy" id="32597"/>
    <lineage>
        <taxon>Eukaryota</taxon>
        <taxon>Sar</taxon>
        <taxon>Alveolata</taxon>
        <taxon>Perkinsozoa</taxon>
        <taxon>Perkinsea</taxon>
        <taxon>Perkinsida</taxon>
        <taxon>Perkinsidae</taxon>
        <taxon>Perkinsus</taxon>
    </lineage>
</organism>
<dbReference type="Pfam" id="PF03133">
    <property type="entry name" value="TTL"/>
    <property type="match status" value="1"/>
</dbReference>
<dbReference type="SUPFAM" id="SSF56059">
    <property type="entry name" value="Glutathione synthetase ATP-binding domain-like"/>
    <property type="match status" value="1"/>
</dbReference>
<evidence type="ECO:0000259" key="16">
    <source>
        <dbReference type="SMART" id="SM00090"/>
    </source>
</evidence>
<accession>A0A7J6NJL4</accession>
<evidence type="ECO:0000256" key="9">
    <source>
        <dbReference type="ARBA" id="ARBA00022840"/>
    </source>
</evidence>
<keyword evidence="5" id="KW-0808">Transferase</keyword>
<dbReference type="CDD" id="cd05144">
    <property type="entry name" value="RIO2_C"/>
    <property type="match status" value="1"/>
</dbReference>
<evidence type="ECO:0000256" key="1">
    <source>
        <dbReference type="ARBA" id="ARBA00001946"/>
    </source>
</evidence>
<evidence type="ECO:0000256" key="15">
    <source>
        <dbReference type="SAM" id="MobiDB-lite"/>
    </source>
</evidence>
<dbReference type="Proteomes" id="UP000541610">
    <property type="component" value="Unassembled WGS sequence"/>
</dbReference>
<comment type="catalytic activity">
    <reaction evidence="12">
        <text>L-seryl-[protein] + ATP = O-phospho-L-seryl-[protein] + ADP + H(+)</text>
        <dbReference type="Rhea" id="RHEA:17989"/>
        <dbReference type="Rhea" id="RHEA-COMP:9863"/>
        <dbReference type="Rhea" id="RHEA-COMP:11604"/>
        <dbReference type="ChEBI" id="CHEBI:15378"/>
        <dbReference type="ChEBI" id="CHEBI:29999"/>
        <dbReference type="ChEBI" id="CHEBI:30616"/>
        <dbReference type="ChEBI" id="CHEBI:83421"/>
        <dbReference type="ChEBI" id="CHEBI:456216"/>
        <dbReference type="EC" id="2.7.11.1"/>
    </reaction>
</comment>
<dbReference type="Gene3D" id="3.30.470.20">
    <property type="entry name" value="ATP-grasp fold, B domain"/>
    <property type="match status" value="1"/>
</dbReference>
<proteinExistence type="inferred from homology"/>
<feature type="region of interest" description="Disordered" evidence="15">
    <location>
        <begin position="1735"/>
        <end position="1757"/>
    </location>
</feature>
<reference evidence="17 18" key="1">
    <citation type="submission" date="2020-04" db="EMBL/GenBank/DDBJ databases">
        <title>Perkinsus olseni comparative genomics.</title>
        <authorList>
            <person name="Bogema D.R."/>
        </authorList>
    </citation>
    <scope>NUCLEOTIDE SEQUENCE [LARGE SCALE GENOMIC DNA]</scope>
    <source>
        <strain evidence="17">00978-12</strain>
    </source>
</reference>
<feature type="region of interest" description="Disordered" evidence="15">
    <location>
        <begin position="925"/>
        <end position="968"/>
    </location>
</feature>
<dbReference type="InterPro" id="IPR004344">
    <property type="entry name" value="TTL/TTLL_fam"/>
</dbReference>
<dbReference type="GO" id="GO:0005524">
    <property type="term" value="F:ATP binding"/>
    <property type="evidence" value="ECO:0007669"/>
    <property type="project" value="UniProtKB-KW"/>
</dbReference>
<dbReference type="Pfam" id="PF01163">
    <property type="entry name" value="RIO1"/>
    <property type="match status" value="1"/>
</dbReference>
<dbReference type="InterPro" id="IPR036390">
    <property type="entry name" value="WH_DNA-bd_sf"/>
</dbReference>
<dbReference type="Pfam" id="PF09202">
    <property type="entry name" value="Rio2_N"/>
    <property type="match status" value="1"/>
</dbReference>
<comment type="similarity">
    <text evidence="2">Belongs to the protein kinase superfamily. RIO-type Ser/Thr kinase family.</text>
</comment>
<evidence type="ECO:0000256" key="12">
    <source>
        <dbReference type="ARBA" id="ARBA00048679"/>
    </source>
</evidence>
<dbReference type="GO" id="GO:0004674">
    <property type="term" value="F:protein serine/threonine kinase activity"/>
    <property type="evidence" value="ECO:0007669"/>
    <property type="project" value="UniProtKB-KW"/>
</dbReference>
<dbReference type="SUPFAM" id="SSF56112">
    <property type="entry name" value="Protein kinase-like (PK-like)"/>
    <property type="match status" value="1"/>
</dbReference>
<dbReference type="GO" id="GO:0005829">
    <property type="term" value="C:cytosol"/>
    <property type="evidence" value="ECO:0007669"/>
    <property type="project" value="TreeGrafter"/>
</dbReference>
<evidence type="ECO:0000256" key="6">
    <source>
        <dbReference type="ARBA" id="ARBA00022723"/>
    </source>
</evidence>
<evidence type="ECO:0000313" key="17">
    <source>
        <dbReference type="EMBL" id="KAF4684004.1"/>
    </source>
</evidence>
<comment type="cofactor">
    <cofactor evidence="1">
        <name>Mg(2+)</name>
        <dbReference type="ChEBI" id="CHEBI:18420"/>
    </cofactor>
</comment>
<feature type="compositionally biased region" description="Polar residues" evidence="15">
    <location>
        <begin position="1469"/>
        <end position="1482"/>
    </location>
</feature>
<dbReference type="PROSITE" id="PS51221">
    <property type="entry name" value="TTL"/>
    <property type="match status" value="1"/>
</dbReference>
<dbReference type="InterPro" id="IPR030484">
    <property type="entry name" value="Rio2"/>
</dbReference>
<name>A0A7J6NJL4_PEROL</name>
<dbReference type="FunFam" id="3.30.200.20:FF:000052">
    <property type="entry name" value="Serine/threonine-protein kinase RIO2"/>
    <property type="match status" value="1"/>
</dbReference>
<protein>
    <recommendedName>
        <fullName evidence="13">Serine/threonine-protein kinase RIO2</fullName>
        <ecNumber evidence="3">2.7.11.1</ecNumber>
    </recommendedName>
    <alternativeName>
        <fullName evidence="14">Serine/threonine-protein kinase rio2</fullName>
    </alternativeName>
</protein>
<dbReference type="SMART" id="SM00090">
    <property type="entry name" value="RIO"/>
    <property type="match status" value="1"/>
</dbReference>
<feature type="region of interest" description="Disordered" evidence="15">
    <location>
        <begin position="1387"/>
        <end position="1416"/>
    </location>
</feature>
<dbReference type="GO" id="GO:0030490">
    <property type="term" value="P:maturation of SSU-rRNA"/>
    <property type="evidence" value="ECO:0007669"/>
    <property type="project" value="TreeGrafter"/>
</dbReference>
<feature type="region of interest" description="Disordered" evidence="15">
    <location>
        <begin position="1428"/>
        <end position="1490"/>
    </location>
</feature>
<dbReference type="InterPro" id="IPR036388">
    <property type="entry name" value="WH-like_DNA-bd_sf"/>
</dbReference>
<dbReference type="Gene3D" id="1.10.510.10">
    <property type="entry name" value="Transferase(Phosphotransferase) domain 1"/>
    <property type="match status" value="1"/>
</dbReference>
<dbReference type="Gene3D" id="1.10.10.10">
    <property type="entry name" value="Winged helix-like DNA-binding domain superfamily/Winged helix DNA-binding domain"/>
    <property type="match status" value="1"/>
</dbReference>
<keyword evidence="10" id="KW-0460">Magnesium</keyword>
<evidence type="ECO:0000256" key="14">
    <source>
        <dbReference type="ARBA" id="ARBA00068837"/>
    </source>
</evidence>
<feature type="compositionally biased region" description="Basic residues" evidence="15">
    <location>
        <begin position="799"/>
        <end position="810"/>
    </location>
</feature>
<dbReference type="GO" id="GO:0030688">
    <property type="term" value="C:preribosome, small subunit precursor"/>
    <property type="evidence" value="ECO:0007669"/>
    <property type="project" value="TreeGrafter"/>
</dbReference>
<keyword evidence="9" id="KW-0067">ATP-binding</keyword>
<feature type="compositionally biased region" description="Low complexity" evidence="15">
    <location>
        <begin position="1438"/>
        <end position="1451"/>
    </location>
</feature>
<keyword evidence="4" id="KW-0723">Serine/threonine-protein kinase</keyword>
<dbReference type="Gene3D" id="3.30.200.20">
    <property type="entry name" value="Phosphorylase Kinase, domain 1"/>
    <property type="match status" value="1"/>
</dbReference>
<dbReference type="InterPro" id="IPR000687">
    <property type="entry name" value="RIO_kinase"/>
</dbReference>
<dbReference type="InterPro" id="IPR018934">
    <property type="entry name" value="RIO_dom"/>
</dbReference>
<feature type="compositionally biased region" description="Basic and acidic residues" evidence="15">
    <location>
        <begin position="816"/>
        <end position="829"/>
    </location>
</feature>
<feature type="compositionally biased region" description="Basic and acidic residues" evidence="15">
    <location>
        <begin position="323"/>
        <end position="336"/>
    </location>
</feature>
<feature type="region of interest" description="Disordered" evidence="15">
    <location>
        <begin position="296"/>
        <end position="338"/>
    </location>
</feature>
<comment type="catalytic activity">
    <reaction evidence="11">
        <text>L-threonyl-[protein] + ATP = O-phospho-L-threonyl-[protein] + ADP + H(+)</text>
        <dbReference type="Rhea" id="RHEA:46608"/>
        <dbReference type="Rhea" id="RHEA-COMP:11060"/>
        <dbReference type="Rhea" id="RHEA-COMP:11605"/>
        <dbReference type="ChEBI" id="CHEBI:15378"/>
        <dbReference type="ChEBI" id="CHEBI:30013"/>
        <dbReference type="ChEBI" id="CHEBI:30616"/>
        <dbReference type="ChEBI" id="CHEBI:61977"/>
        <dbReference type="ChEBI" id="CHEBI:456216"/>
        <dbReference type="EC" id="2.7.11.1"/>
    </reaction>
</comment>
<dbReference type="PANTHER" id="PTHR45852">
    <property type="entry name" value="SER/THR-PROTEIN KINASE RIO2"/>
    <property type="match status" value="1"/>
</dbReference>
<dbReference type="FunFam" id="1.10.10.10:FF:000053">
    <property type="entry name" value="Serine/threonine-protein kinase RIO2"/>
    <property type="match status" value="1"/>
</dbReference>
<evidence type="ECO:0000256" key="3">
    <source>
        <dbReference type="ARBA" id="ARBA00012513"/>
    </source>
</evidence>
<dbReference type="SUPFAM" id="SSF46785">
    <property type="entry name" value="Winged helix' DNA-binding domain"/>
    <property type="match status" value="1"/>
</dbReference>
<evidence type="ECO:0000256" key="7">
    <source>
        <dbReference type="ARBA" id="ARBA00022741"/>
    </source>
</evidence>
<dbReference type="InterPro" id="IPR018935">
    <property type="entry name" value="RIO_kinase_CS"/>
</dbReference>
<gene>
    <name evidence="17" type="primary">RIOK2_1</name>
    <name evidence="17" type="ORF">FOZ60_008370</name>
</gene>
<evidence type="ECO:0000256" key="5">
    <source>
        <dbReference type="ARBA" id="ARBA00022679"/>
    </source>
</evidence>
<keyword evidence="7" id="KW-0547">Nucleotide-binding</keyword>
<keyword evidence="6" id="KW-0479">Metal-binding</keyword>
<feature type="compositionally biased region" description="Low complexity" evidence="15">
    <location>
        <begin position="310"/>
        <end position="322"/>
    </location>
</feature>
<dbReference type="EMBL" id="JABANP010000334">
    <property type="protein sequence ID" value="KAF4684004.1"/>
    <property type="molecule type" value="Genomic_DNA"/>
</dbReference>
<comment type="caution">
    <text evidence="17">The sequence shown here is derived from an EMBL/GenBank/DDBJ whole genome shotgun (WGS) entry which is preliminary data.</text>
</comment>
<evidence type="ECO:0000256" key="8">
    <source>
        <dbReference type="ARBA" id="ARBA00022777"/>
    </source>
</evidence>
<keyword evidence="8 17" id="KW-0418">Kinase</keyword>
<evidence type="ECO:0000256" key="13">
    <source>
        <dbReference type="ARBA" id="ARBA00068353"/>
    </source>
</evidence>
<evidence type="ECO:0000256" key="4">
    <source>
        <dbReference type="ARBA" id="ARBA00022527"/>
    </source>
</evidence>
<sequence length="1776" mass="198425">MILSTAFTRDLLVTARHQLPSGARGLRVFPQTHYVSKPKIARPIFGADGESETSTLTVVEVLDKEELPRYRRQNYSYLDAQLEAESGVIESDEEAGDELDFTNTQQLRTSLNSIMWKALVKGDYNEWYKSSRLFKAHNLPMDETSYSLLAHGHILSHRHTASSALMVLQEMKEADMHPALVKLNERFIHGYLELQDLGLTPEKTAWQTVLRTCWQCAVRLKRKRLQRVKAYLKDRVHVEDMYKLDRSDVRALIAAEHDQARILIAAHEAQVRGKQDVSLLDGKEVKEIALERAELLAPPPRGRKHKRRAGSSSGGTAVSVPSSEHKSRPLDTHIPDPDYFTEGRFNGDNLGVHQQLEPDVLSEGEDDDDDHQHVLYCRMRLDCEIFRYLSKEDLRVLQALEVGHKNHELVPLQLVESIAGLKRGGCFKTLQNLLKHKLVAHDGKTYDGYKLTYNGYDFLALRTLMSRGNIAGVGQRVGVGKESDIHVCTDDEGRQLVIKFHRLGRVSFKTVKENRDYLQHRQSASWMYLARLAAAKEYAYLTELYKAGFPVPEPVGSNRHAIVMEYLDDATPMCQIRKLEKPEILLERCMSLLLSIAQSGVIHGDFNEFNLLIRTVREDPLDELSEVEDYEVYVIDFPQVLSVENPDAKRIFERDVECIATYFAKNHKYVVDTVPSFEDDVLPVYRAKTKVDGINLSGVITEGEDKLLMDSCAAFTELDQEDCPDLAEGNETIDDLLAEMEGDEDKKSPEENGGADSDEQGSTASEWEDRDEKRRIIKSQNHVLRRQRRKPQEKDVRAKVNRQLRSKNKAKPNVQKSREARQNQREIKENSSLASLANRAELTDVEEKQTSCLKRRRSTIPRVSGGKPELPEIIAINAARSRGIHRGRTSLASLTPRETVNDIRKGLEVEGTVQPLTRRQSIALPHHRQFPLPVARPSKVYRKRSPGQQQRTRDAGPTGPYSGDPDGVVSMRRLEAQPSSKRPSNYSKRVSVKKVVPVEAVNTLRRVGAKPSALKREDVTIDEQPPGAPVQDGCTDMLAPSGAIRRAQSLGRGLTFPDTDIPFSKNRAALMAAIAREEGLASLPPGHLLSYADAIQNVEGKCFSIVLCAGNNHSAIEGMLGRTRPWWRVVVTHQGSYSEFCYSMFNLKWKQSLPNATETLRRMANSQDLGGTTVCQPQLVNYFGGCHELCTKAALLRNLARYCGEVNLNLWDIIPVSVIISLKRTDHHVAVPGEASSGLEDFTLATEVMTKVCSCDAAEEGAAEPADDTSPRRDDICIRVSSNLCAGSNRFLLRKGMDQPHNVSRLISSRSVSATNLRSSLTVKYSMPSCFVPAAPDVEPQWMLKPAALSRGRGIKVIRTAAELRRAVFKRDGPHYKMLRRLSFPESTEVGDLRRARSSSPGPVGKTEIKGGLDAATSEVPQLCNADKAQEDTDGPESSSVVSTTASTVPSHTKGEENADVEGTECGQKETTTSAAQGNSAQVAAKNGKSKESKGAVANWVLQKYIDRPMLINQRKFDIRMWLVLTPTLHAYCYREGYVRTASVQYDPSRKNGEGDKMMHLCNNAIQKRGDNYGQYEDGNQMSFDDLQAYADENAGGPSCPPRLDVHGEMRSAMYRAMAISLHATLRQFRSPNSNSFQIFGYDFMIDENGGVWLIEVNSNPCLEESSTILEKYVPEMLNGVFSLCVDPYARPRGSAANRRPEWRKLCSSDSDCSVRDKFDLVCCGNVPHSGVAGLDGTARLRGSRDKGGPSARTSNKYKDESFTCKWCNPEQTISK</sequence>
<dbReference type="GO" id="GO:0046872">
    <property type="term" value="F:metal ion binding"/>
    <property type="evidence" value="ECO:0007669"/>
    <property type="project" value="UniProtKB-KW"/>
</dbReference>
<dbReference type="OrthoDB" id="10258631at2759"/>
<dbReference type="InterPro" id="IPR011009">
    <property type="entry name" value="Kinase-like_dom_sf"/>
</dbReference>
<evidence type="ECO:0000313" key="18">
    <source>
        <dbReference type="Proteomes" id="UP000541610"/>
    </source>
</evidence>
<feature type="region of interest" description="Disordered" evidence="15">
    <location>
        <begin position="742"/>
        <end position="831"/>
    </location>
</feature>
<feature type="domain" description="RIO kinase" evidence="16">
    <location>
        <begin position="442"/>
        <end position="686"/>
    </location>
</feature>
<dbReference type="PANTHER" id="PTHR45852:SF1">
    <property type="entry name" value="SERINE_THREONINE-PROTEIN KINASE RIO2"/>
    <property type="match status" value="1"/>
</dbReference>
<evidence type="ECO:0000256" key="2">
    <source>
        <dbReference type="ARBA" id="ARBA00009196"/>
    </source>
</evidence>
<dbReference type="PROSITE" id="PS01245">
    <property type="entry name" value="RIO1"/>
    <property type="match status" value="1"/>
</dbReference>
<evidence type="ECO:0000256" key="10">
    <source>
        <dbReference type="ARBA" id="ARBA00022842"/>
    </source>
</evidence>
<dbReference type="InterPro" id="IPR015285">
    <property type="entry name" value="RIO2_wHTH_N"/>
</dbReference>